<evidence type="ECO:0000313" key="5">
    <source>
        <dbReference type="Proteomes" id="UP000053097"/>
    </source>
</evidence>
<dbReference type="OrthoDB" id="7554847at2759"/>
<dbReference type="GO" id="GO:0003676">
    <property type="term" value="F:nucleic acid binding"/>
    <property type="evidence" value="ECO:0007669"/>
    <property type="project" value="InterPro"/>
</dbReference>
<dbReference type="PROSITE" id="PS50994">
    <property type="entry name" value="INTEGRASE"/>
    <property type="match status" value="1"/>
</dbReference>
<dbReference type="SUPFAM" id="SSF53098">
    <property type="entry name" value="Ribonuclease H-like"/>
    <property type="match status" value="1"/>
</dbReference>
<dbReference type="Proteomes" id="UP000053097">
    <property type="component" value="Unassembled WGS sequence"/>
</dbReference>
<dbReference type="PANTHER" id="PTHR37984:SF5">
    <property type="entry name" value="PROTEIN NYNRIN-LIKE"/>
    <property type="match status" value="1"/>
</dbReference>
<gene>
    <name evidence="4" type="ORF">X777_16207</name>
</gene>
<dbReference type="OMA" id="CLQERRN"/>
<dbReference type="AlphaFoldDB" id="A0A026VUS2"/>
<dbReference type="STRING" id="2015173.A0A026VUS2"/>
<name>A0A026VUS2_OOCBI</name>
<dbReference type="Pfam" id="PF17921">
    <property type="entry name" value="Integrase_H2C2"/>
    <property type="match status" value="1"/>
</dbReference>
<dbReference type="FunFam" id="1.10.340.70:FF:000003">
    <property type="entry name" value="Protein CBG25708"/>
    <property type="match status" value="1"/>
</dbReference>
<dbReference type="GO" id="GO:0015074">
    <property type="term" value="P:DNA integration"/>
    <property type="evidence" value="ECO:0007669"/>
    <property type="project" value="InterPro"/>
</dbReference>
<proteinExistence type="predicted"/>
<dbReference type="EC" id="2.7.7.49" evidence="1"/>
<sequence length="399" mass="46691">MKPYFSYYDKLSVNEGVIMFGPRVLMPKEQRKEALEALHLGHQGIIKCRNRANSSLWWPGISRDIKQKIKQCRVCAEHRPNRPEPLLPSKFPDYPWEVVAMDLFKFKDNWYLLVTDYYSRYPELYKVRNMTASVIIQCLTDCFARHGILFIVRSDNGPQFDPLKTREFINFTNKFNFTHITSSPHYPKSNGFIEVMVKTMKLSLEKTGDMHLFFMEYRLTPLECGFTPSELLMGRKIRSLLPIHPDNLTPVLIDRKVLLHRENVRIQRQKTNHDEKHYTKESIALKEGDEVWIKDVRMWGVVKAKCKEPRSFVINCAKGDYRRTRSQLVKLLPCEDKEPGDDSCSERSPSRKSPVTTEAEETVDDAQPTGNSVTQGITPRRGTRLRKPPDYYHFDSRFH</sequence>
<evidence type="ECO:0000256" key="1">
    <source>
        <dbReference type="ARBA" id="ARBA00012493"/>
    </source>
</evidence>
<feature type="domain" description="Integrase catalytic" evidence="3">
    <location>
        <begin position="91"/>
        <end position="204"/>
    </location>
</feature>
<reference evidence="4 5" key="1">
    <citation type="journal article" date="2014" name="Curr. Biol.">
        <title>The genome of the clonal raider ant Cerapachys biroi.</title>
        <authorList>
            <person name="Oxley P.R."/>
            <person name="Ji L."/>
            <person name="Fetter-Pruneda I."/>
            <person name="McKenzie S.K."/>
            <person name="Li C."/>
            <person name="Hu H."/>
            <person name="Zhang G."/>
            <person name="Kronauer D.J."/>
        </authorList>
    </citation>
    <scope>NUCLEOTIDE SEQUENCE [LARGE SCALE GENOMIC DNA]</scope>
</reference>
<evidence type="ECO:0000313" key="4">
    <source>
        <dbReference type="EMBL" id="EZA47538.1"/>
    </source>
</evidence>
<organism evidence="4 5">
    <name type="scientific">Ooceraea biroi</name>
    <name type="common">Clonal raider ant</name>
    <name type="synonym">Cerapachys biroi</name>
    <dbReference type="NCBI Taxonomy" id="2015173"/>
    <lineage>
        <taxon>Eukaryota</taxon>
        <taxon>Metazoa</taxon>
        <taxon>Ecdysozoa</taxon>
        <taxon>Arthropoda</taxon>
        <taxon>Hexapoda</taxon>
        <taxon>Insecta</taxon>
        <taxon>Pterygota</taxon>
        <taxon>Neoptera</taxon>
        <taxon>Endopterygota</taxon>
        <taxon>Hymenoptera</taxon>
        <taxon>Apocrita</taxon>
        <taxon>Aculeata</taxon>
        <taxon>Formicoidea</taxon>
        <taxon>Formicidae</taxon>
        <taxon>Dorylinae</taxon>
        <taxon>Ooceraea</taxon>
    </lineage>
</organism>
<dbReference type="InterPro" id="IPR036397">
    <property type="entry name" value="RNaseH_sf"/>
</dbReference>
<dbReference type="InterPro" id="IPR050951">
    <property type="entry name" value="Retrovirus_Pol_polyprotein"/>
</dbReference>
<feature type="compositionally biased region" description="Polar residues" evidence="2">
    <location>
        <begin position="368"/>
        <end position="377"/>
    </location>
</feature>
<dbReference type="Gene3D" id="1.10.340.70">
    <property type="match status" value="1"/>
</dbReference>
<dbReference type="PANTHER" id="PTHR37984">
    <property type="entry name" value="PROTEIN CBG26694"/>
    <property type="match status" value="1"/>
</dbReference>
<dbReference type="InterPro" id="IPR001584">
    <property type="entry name" value="Integrase_cat-core"/>
</dbReference>
<dbReference type="EMBL" id="KK107829">
    <property type="protein sequence ID" value="EZA47538.1"/>
    <property type="molecule type" value="Genomic_DNA"/>
</dbReference>
<dbReference type="Pfam" id="PF00665">
    <property type="entry name" value="rve"/>
    <property type="match status" value="1"/>
</dbReference>
<dbReference type="Gene3D" id="3.30.420.10">
    <property type="entry name" value="Ribonuclease H-like superfamily/Ribonuclease H"/>
    <property type="match status" value="1"/>
</dbReference>
<dbReference type="InterPro" id="IPR012337">
    <property type="entry name" value="RNaseH-like_sf"/>
</dbReference>
<protein>
    <recommendedName>
        <fullName evidence="1">RNA-directed DNA polymerase</fullName>
        <ecNumber evidence="1">2.7.7.49</ecNumber>
    </recommendedName>
</protein>
<dbReference type="InterPro" id="IPR041588">
    <property type="entry name" value="Integrase_H2C2"/>
</dbReference>
<keyword evidence="5" id="KW-1185">Reference proteome</keyword>
<dbReference type="FunFam" id="3.30.420.10:FF:000063">
    <property type="entry name" value="Retrovirus-related Pol polyprotein from transposon 297-like Protein"/>
    <property type="match status" value="1"/>
</dbReference>
<feature type="region of interest" description="Disordered" evidence="2">
    <location>
        <begin position="334"/>
        <end position="389"/>
    </location>
</feature>
<evidence type="ECO:0000259" key="3">
    <source>
        <dbReference type="PROSITE" id="PS50994"/>
    </source>
</evidence>
<accession>A0A026VUS2</accession>
<dbReference type="GO" id="GO:0003964">
    <property type="term" value="F:RNA-directed DNA polymerase activity"/>
    <property type="evidence" value="ECO:0007669"/>
    <property type="project" value="UniProtKB-EC"/>
</dbReference>
<evidence type="ECO:0000256" key="2">
    <source>
        <dbReference type="SAM" id="MobiDB-lite"/>
    </source>
</evidence>